<evidence type="ECO:0000313" key="6">
    <source>
        <dbReference type="RefSeq" id="XP_005098897.1"/>
    </source>
</evidence>
<dbReference type="PANTHER" id="PTHR10903:SF184">
    <property type="entry name" value="GTP-BINDING PROTEIN A"/>
    <property type="match status" value="1"/>
</dbReference>
<evidence type="ECO:0000313" key="5">
    <source>
        <dbReference type="Proteomes" id="UP000694888"/>
    </source>
</evidence>
<keyword evidence="5" id="KW-1185">Reference proteome</keyword>
<feature type="domain" description="AIG1-type G" evidence="4">
    <location>
        <begin position="2"/>
        <end position="167"/>
    </location>
</feature>
<gene>
    <name evidence="6" type="primary">LOC101851500</name>
</gene>
<dbReference type="RefSeq" id="XP_005098897.1">
    <property type="nucleotide sequence ID" value="XM_005098840.3"/>
</dbReference>
<proteinExistence type="inferred from homology"/>
<reference evidence="6" key="1">
    <citation type="submission" date="2025-08" db="UniProtKB">
        <authorList>
            <consortium name="RefSeq"/>
        </authorList>
    </citation>
    <scope>IDENTIFICATION</scope>
</reference>
<dbReference type="Pfam" id="PF04548">
    <property type="entry name" value="AIG1"/>
    <property type="match status" value="1"/>
</dbReference>
<dbReference type="PROSITE" id="PS51720">
    <property type="entry name" value="G_AIG1"/>
    <property type="match status" value="1"/>
</dbReference>
<dbReference type="InterPro" id="IPR006703">
    <property type="entry name" value="G_AIG1"/>
</dbReference>
<dbReference type="InterPro" id="IPR045058">
    <property type="entry name" value="GIMA/IAN/Toc"/>
</dbReference>
<comment type="similarity">
    <text evidence="1">Belongs to the TRAFAC class TrmE-Era-EngA-EngB-Septin-like GTPase superfamily. AIG1/Toc34/Toc159-like paraseptin GTPase family. IAN subfamily.</text>
</comment>
<evidence type="ECO:0000259" key="4">
    <source>
        <dbReference type="PROSITE" id="PS51720"/>
    </source>
</evidence>
<dbReference type="Gene3D" id="3.40.50.300">
    <property type="entry name" value="P-loop containing nucleotide triphosphate hydrolases"/>
    <property type="match status" value="1"/>
</dbReference>
<keyword evidence="3" id="KW-0342">GTP-binding</keyword>
<dbReference type="GeneID" id="101851500"/>
<dbReference type="SUPFAM" id="SSF52540">
    <property type="entry name" value="P-loop containing nucleoside triphosphate hydrolases"/>
    <property type="match status" value="1"/>
</dbReference>
<evidence type="ECO:0000256" key="1">
    <source>
        <dbReference type="ARBA" id="ARBA00008535"/>
    </source>
</evidence>
<evidence type="ECO:0000256" key="3">
    <source>
        <dbReference type="ARBA" id="ARBA00023134"/>
    </source>
</evidence>
<dbReference type="InterPro" id="IPR027417">
    <property type="entry name" value="P-loop_NTPase"/>
</dbReference>
<dbReference type="Proteomes" id="UP000694888">
    <property type="component" value="Unplaced"/>
</dbReference>
<dbReference type="PANTHER" id="PTHR10903">
    <property type="entry name" value="GTPASE, IMAP FAMILY MEMBER-RELATED"/>
    <property type="match status" value="1"/>
</dbReference>
<name>A0ABM0JQ32_APLCA</name>
<evidence type="ECO:0000256" key="2">
    <source>
        <dbReference type="ARBA" id="ARBA00022741"/>
    </source>
</evidence>
<organism evidence="5 6">
    <name type="scientific">Aplysia californica</name>
    <name type="common">California sea hare</name>
    <dbReference type="NCBI Taxonomy" id="6500"/>
    <lineage>
        <taxon>Eukaryota</taxon>
        <taxon>Metazoa</taxon>
        <taxon>Spiralia</taxon>
        <taxon>Lophotrochozoa</taxon>
        <taxon>Mollusca</taxon>
        <taxon>Gastropoda</taxon>
        <taxon>Heterobranchia</taxon>
        <taxon>Euthyneura</taxon>
        <taxon>Tectipleura</taxon>
        <taxon>Aplysiida</taxon>
        <taxon>Aplysioidea</taxon>
        <taxon>Aplysiidae</taxon>
        <taxon>Aplysia</taxon>
    </lineage>
</organism>
<keyword evidence="2" id="KW-0547">Nucleotide-binding</keyword>
<accession>A0ABM0JQ32</accession>
<protein>
    <submittedName>
        <fullName evidence="6">Immune-associated nucleotide-binding protein 7-like</fullName>
    </submittedName>
</protein>
<sequence length="167" mass="18402">MSRQLNIMVMGKTGNGKSTTGNSILGTDVFHCPHTASSTTFHVDSDTRKIQGYKVTVVDTPGMRNKTDIVGVVNSSEEARLAMTYMNQALSRCSNNEIHMFLLVLPFECNYVEDGMGVVQDLMSKGYAPYMLNRTAVLFTHGRDFEKKFGSGPGNFKGWCSAQKGEL</sequence>